<comment type="caution">
    <text evidence="3">The sequence shown here is derived from an EMBL/GenBank/DDBJ whole genome shotgun (WGS) entry which is preliminary data.</text>
</comment>
<dbReference type="InterPro" id="IPR002933">
    <property type="entry name" value="Peptidase_M20"/>
</dbReference>
<reference evidence="3" key="1">
    <citation type="submission" date="2020-10" db="EMBL/GenBank/DDBJ databases">
        <authorList>
            <person name="Castelo-Branco R."/>
            <person name="Eusebio N."/>
            <person name="Adriana R."/>
            <person name="Vieira A."/>
            <person name="Brugerolle De Fraissinette N."/>
            <person name="Rezende De Castro R."/>
            <person name="Schneider M.P."/>
            <person name="Vasconcelos V."/>
            <person name="Leao P.N."/>
        </authorList>
    </citation>
    <scope>NUCLEOTIDE SEQUENCE</scope>
    <source>
        <strain evidence="3">LEGE 11479</strain>
    </source>
</reference>
<dbReference type="EMBL" id="JADEXP010000427">
    <property type="protein sequence ID" value="MBE9070414.1"/>
    <property type="molecule type" value="Genomic_DNA"/>
</dbReference>
<dbReference type="AlphaFoldDB" id="A0A928ZZK8"/>
<dbReference type="InterPro" id="IPR010158">
    <property type="entry name" value="Amidase_Cbmase"/>
</dbReference>
<name>A0A928ZZK8_LEPEC</name>
<evidence type="ECO:0000313" key="4">
    <source>
        <dbReference type="Proteomes" id="UP000615026"/>
    </source>
</evidence>
<feature type="non-terminal residue" evidence="3">
    <location>
        <position position="314"/>
    </location>
</feature>
<dbReference type="NCBIfam" id="TIGR01879">
    <property type="entry name" value="hydantase"/>
    <property type="match status" value="1"/>
</dbReference>
<dbReference type="GO" id="GO:0016813">
    <property type="term" value="F:hydrolase activity, acting on carbon-nitrogen (but not peptide) bonds, in linear amidines"/>
    <property type="evidence" value="ECO:0007669"/>
    <property type="project" value="InterPro"/>
</dbReference>
<dbReference type="SUPFAM" id="SSF55031">
    <property type="entry name" value="Bacterial exopeptidase dimerisation domain"/>
    <property type="match status" value="1"/>
</dbReference>
<protein>
    <submittedName>
        <fullName evidence="3">Zn-dependent hydrolase</fullName>
    </submittedName>
</protein>
<accession>A0A928ZZK8</accession>
<dbReference type="Proteomes" id="UP000615026">
    <property type="component" value="Unassembled WGS sequence"/>
</dbReference>
<dbReference type="SUPFAM" id="SSF53187">
    <property type="entry name" value="Zn-dependent exopeptidases"/>
    <property type="match status" value="1"/>
</dbReference>
<organism evidence="3 4">
    <name type="scientific">Leptolyngbya cf. ectocarpi LEGE 11479</name>
    <dbReference type="NCBI Taxonomy" id="1828722"/>
    <lineage>
        <taxon>Bacteria</taxon>
        <taxon>Bacillati</taxon>
        <taxon>Cyanobacteriota</taxon>
        <taxon>Cyanophyceae</taxon>
        <taxon>Leptolyngbyales</taxon>
        <taxon>Leptolyngbyaceae</taxon>
        <taxon>Leptolyngbya group</taxon>
        <taxon>Leptolyngbya</taxon>
    </lineage>
</organism>
<dbReference type="Gene3D" id="3.30.70.360">
    <property type="match status" value="1"/>
</dbReference>
<proteinExistence type="inferred from homology"/>
<evidence type="ECO:0000256" key="2">
    <source>
        <dbReference type="ARBA" id="ARBA00022801"/>
    </source>
</evidence>
<keyword evidence="2 3" id="KW-0378">Hydrolase</keyword>
<comment type="similarity">
    <text evidence="1">Belongs to the peptidase M20 family.</text>
</comment>
<dbReference type="Pfam" id="PF01546">
    <property type="entry name" value="Peptidase_M20"/>
    <property type="match status" value="1"/>
</dbReference>
<dbReference type="Gene3D" id="3.40.630.10">
    <property type="entry name" value="Zn peptidases"/>
    <property type="match status" value="1"/>
</dbReference>
<evidence type="ECO:0000313" key="3">
    <source>
        <dbReference type="EMBL" id="MBE9070414.1"/>
    </source>
</evidence>
<keyword evidence="4" id="KW-1185">Reference proteome</keyword>
<dbReference type="PANTHER" id="PTHR32494">
    <property type="entry name" value="ALLANTOATE DEIMINASE-RELATED"/>
    <property type="match status" value="1"/>
</dbReference>
<dbReference type="RefSeq" id="WP_193996281.1">
    <property type="nucleotide sequence ID" value="NZ_JADEXP010000427.1"/>
</dbReference>
<gene>
    <name evidence="3" type="ORF">IQ260_27605</name>
</gene>
<evidence type="ECO:0000256" key="1">
    <source>
        <dbReference type="ARBA" id="ARBA00006153"/>
    </source>
</evidence>
<dbReference type="PANTHER" id="PTHR32494:SF5">
    <property type="entry name" value="ALLANTOATE AMIDOHYDROLASE"/>
    <property type="match status" value="1"/>
</dbReference>
<sequence>MLDTVTASTSANTLTIDGKRLMQMMAEMGAIGALPNGGVRRLAFSPEDRQGRQLIQVWMESAGMAITIDAAGNIIGRYEGRLPHIPAIATGSHLDTVPNAGIYDGTYGVLAGVEAVRTMHEQGIRPDHPIEVIVFADEERTMIGSKAMAGKASLDLDFYEHPHYEPIDIGLKFIGGDWDKLPSAQRSTDDLAAFVELHVEQGPVLEAASNPIGLVTGIVGQRRYIIDIKGSASHAGTTPMTMRQDAMVAASQVILAVNGMGNKTGDGYGDQVATVGAMKLSPNVANTIPGRVEITLDIRDLSNQRLDDMMSELE</sequence>
<dbReference type="InterPro" id="IPR036264">
    <property type="entry name" value="Bact_exopeptidase_dim_dom"/>
</dbReference>